<keyword evidence="6 8" id="KW-0472">Membrane</keyword>
<dbReference type="GO" id="GO:0005886">
    <property type="term" value="C:plasma membrane"/>
    <property type="evidence" value="ECO:0007669"/>
    <property type="project" value="UniProtKB-SubCell"/>
</dbReference>
<evidence type="ECO:0000256" key="4">
    <source>
        <dbReference type="ARBA" id="ARBA00022692"/>
    </source>
</evidence>
<protein>
    <submittedName>
        <fullName evidence="9">Hemolysin III</fullName>
    </submittedName>
</protein>
<evidence type="ECO:0000313" key="9">
    <source>
        <dbReference type="EMBL" id="RUO32395.1"/>
    </source>
</evidence>
<evidence type="ECO:0000256" key="1">
    <source>
        <dbReference type="ARBA" id="ARBA00004651"/>
    </source>
</evidence>
<feature type="transmembrane region" description="Helical" evidence="8">
    <location>
        <begin position="43"/>
        <end position="67"/>
    </location>
</feature>
<dbReference type="GO" id="GO:0046872">
    <property type="term" value="F:metal ion binding"/>
    <property type="evidence" value="ECO:0007669"/>
    <property type="project" value="UniProtKB-KW"/>
</dbReference>
<dbReference type="PANTHER" id="PTHR20855">
    <property type="entry name" value="ADIPOR/PROGESTIN RECEPTOR-RELATED"/>
    <property type="match status" value="1"/>
</dbReference>
<evidence type="ECO:0000256" key="3">
    <source>
        <dbReference type="ARBA" id="ARBA00022475"/>
    </source>
</evidence>
<feature type="transmembrane region" description="Helical" evidence="8">
    <location>
        <begin position="79"/>
        <end position="99"/>
    </location>
</feature>
<evidence type="ECO:0000256" key="8">
    <source>
        <dbReference type="SAM" id="Phobius"/>
    </source>
</evidence>
<dbReference type="GO" id="GO:0140911">
    <property type="term" value="F:pore-forming activity"/>
    <property type="evidence" value="ECO:0007669"/>
    <property type="project" value="InterPro"/>
</dbReference>
<feature type="binding site" evidence="7">
    <location>
        <position position="188"/>
    </location>
    <ligand>
        <name>Zn(2+)</name>
        <dbReference type="ChEBI" id="CHEBI:29105"/>
    </ligand>
</feature>
<feature type="transmembrane region" description="Helical" evidence="8">
    <location>
        <begin position="191"/>
        <end position="213"/>
    </location>
</feature>
<feature type="transmembrane region" description="Helical" evidence="8">
    <location>
        <begin position="105"/>
        <end position="126"/>
    </location>
</feature>
<feature type="binding site" evidence="7">
    <location>
        <position position="192"/>
    </location>
    <ligand>
        <name>Zn(2+)</name>
        <dbReference type="ChEBI" id="CHEBI:29105"/>
    </ligand>
</feature>
<accession>A0A432WF59</accession>
<evidence type="ECO:0000256" key="6">
    <source>
        <dbReference type="ARBA" id="ARBA00023136"/>
    </source>
</evidence>
<keyword evidence="7" id="KW-0479">Metal-binding</keyword>
<dbReference type="AlphaFoldDB" id="A0A432WF59"/>
<sequence>MSSVKYSIGEEIAHSVSHGIGVILSAVGLGFLIWLSLEYGNHWHLISSIVYGVSLILLYSSSTLYHAIPHPKAKRFFQLLDHSMIFVLIAGTYTPFALVSLHGPWGWSLFGVVWGIAIAGILLETLKKERIKWLSLSLYLGLGWMAVVVIKPMLDMVPMVGLLFLLAGGLSYSLGVIFYVRKQMLYHHAVWHLFVLAGSALHYCAVLFGVILVDA</sequence>
<comment type="similarity">
    <text evidence="2">Belongs to the UPF0073 (Hly-III) family.</text>
</comment>
<dbReference type="PANTHER" id="PTHR20855:SF3">
    <property type="entry name" value="LD03007P"/>
    <property type="match status" value="1"/>
</dbReference>
<dbReference type="InterPro" id="IPR005744">
    <property type="entry name" value="Hy-lIII"/>
</dbReference>
<reference evidence="9 10" key="1">
    <citation type="journal article" date="2011" name="Front. Microbiol.">
        <title>Genomic signatures of strain selection and enhancement in Bacillus atrophaeus var. globigii, a historical biowarfare simulant.</title>
        <authorList>
            <person name="Gibbons H.S."/>
            <person name="Broomall S.M."/>
            <person name="McNew L.A."/>
            <person name="Daligault H."/>
            <person name="Chapman C."/>
            <person name="Bruce D."/>
            <person name="Karavis M."/>
            <person name="Krepps M."/>
            <person name="McGregor P.A."/>
            <person name="Hong C."/>
            <person name="Park K.H."/>
            <person name="Akmal A."/>
            <person name="Feldman A."/>
            <person name="Lin J.S."/>
            <person name="Chang W.E."/>
            <person name="Higgs B.W."/>
            <person name="Demirev P."/>
            <person name="Lindquist J."/>
            <person name="Liem A."/>
            <person name="Fochler E."/>
            <person name="Read T.D."/>
            <person name="Tapia R."/>
            <person name="Johnson S."/>
            <person name="Bishop-Lilly K.A."/>
            <person name="Detter C."/>
            <person name="Han C."/>
            <person name="Sozhamannan S."/>
            <person name="Rosenzweig C.N."/>
            <person name="Skowronski E.W."/>
        </authorList>
    </citation>
    <scope>NUCLEOTIDE SEQUENCE [LARGE SCALE GENOMIC DNA]</scope>
    <source>
        <strain evidence="9 10">Y4G10-17</strain>
    </source>
</reference>
<dbReference type="InterPro" id="IPR004254">
    <property type="entry name" value="AdipoR/HlyIII-related"/>
</dbReference>
<evidence type="ECO:0000256" key="5">
    <source>
        <dbReference type="ARBA" id="ARBA00022989"/>
    </source>
</evidence>
<proteinExistence type="inferred from homology"/>
<gene>
    <name evidence="9" type="ORF">CWE14_09605</name>
</gene>
<dbReference type="RefSeq" id="WP_126789476.1">
    <property type="nucleotide sequence ID" value="NZ_PIPO01000004.1"/>
</dbReference>
<evidence type="ECO:0000313" key="10">
    <source>
        <dbReference type="Proteomes" id="UP000287823"/>
    </source>
</evidence>
<evidence type="ECO:0000256" key="2">
    <source>
        <dbReference type="ARBA" id="ARBA00008488"/>
    </source>
</evidence>
<evidence type="ECO:0000256" key="7">
    <source>
        <dbReference type="PIRSR" id="PIRSR604254-1"/>
    </source>
</evidence>
<organism evidence="9 10">
    <name type="scientific">Aliidiomarina soli</name>
    <dbReference type="NCBI Taxonomy" id="1928574"/>
    <lineage>
        <taxon>Bacteria</taxon>
        <taxon>Pseudomonadati</taxon>
        <taxon>Pseudomonadota</taxon>
        <taxon>Gammaproteobacteria</taxon>
        <taxon>Alteromonadales</taxon>
        <taxon>Idiomarinaceae</taxon>
        <taxon>Aliidiomarina</taxon>
    </lineage>
</organism>
<feature type="binding site" evidence="7">
    <location>
        <position position="66"/>
    </location>
    <ligand>
        <name>Zn(2+)</name>
        <dbReference type="ChEBI" id="CHEBI:29105"/>
    </ligand>
</feature>
<feature type="transmembrane region" description="Helical" evidence="8">
    <location>
        <begin position="12"/>
        <end position="37"/>
    </location>
</feature>
<dbReference type="NCBIfam" id="TIGR01065">
    <property type="entry name" value="hlyIII"/>
    <property type="match status" value="1"/>
</dbReference>
<keyword evidence="3" id="KW-1003">Cell membrane</keyword>
<comment type="subcellular location">
    <subcellularLocation>
        <location evidence="1">Cell membrane</location>
        <topology evidence="1">Multi-pass membrane protein</topology>
    </subcellularLocation>
</comment>
<keyword evidence="7" id="KW-0862">Zinc</keyword>
<feature type="transmembrane region" description="Helical" evidence="8">
    <location>
        <begin position="133"/>
        <end position="150"/>
    </location>
</feature>
<comment type="caution">
    <text evidence="9">The sequence shown here is derived from an EMBL/GenBank/DDBJ whole genome shotgun (WGS) entry which is preliminary data.</text>
</comment>
<name>A0A432WF59_9GAMM</name>
<dbReference type="Pfam" id="PF03006">
    <property type="entry name" value="HlyIII"/>
    <property type="match status" value="1"/>
</dbReference>
<keyword evidence="5 8" id="KW-1133">Transmembrane helix</keyword>
<dbReference type="Proteomes" id="UP000287823">
    <property type="component" value="Unassembled WGS sequence"/>
</dbReference>
<dbReference type="EMBL" id="PIPO01000004">
    <property type="protein sequence ID" value="RUO32395.1"/>
    <property type="molecule type" value="Genomic_DNA"/>
</dbReference>
<keyword evidence="10" id="KW-1185">Reference proteome</keyword>
<keyword evidence="4 8" id="KW-0812">Transmembrane</keyword>
<feature type="transmembrane region" description="Helical" evidence="8">
    <location>
        <begin position="156"/>
        <end position="179"/>
    </location>
</feature>